<evidence type="ECO:0000313" key="2">
    <source>
        <dbReference type="Proteomes" id="UP000092445"/>
    </source>
</evidence>
<organism evidence="1 2">
    <name type="scientific">Glossina pallidipes</name>
    <name type="common">Tsetse fly</name>
    <dbReference type="NCBI Taxonomy" id="7398"/>
    <lineage>
        <taxon>Eukaryota</taxon>
        <taxon>Metazoa</taxon>
        <taxon>Ecdysozoa</taxon>
        <taxon>Arthropoda</taxon>
        <taxon>Hexapoda</taxon>
        <taxon>Insecta</taxon>
        <taxon>Pterygota</taxon>
        <taxon>Neoptera</taxon>
        <taxon>Endopterygota</taxon>
        <taxon>Diptera</taxon>
        <taxon>Brachycera</taxon>
        <taxon>Muscomorpha</taxon>
        <taxon>Hippoboscoidea</taxon>
        <taxon>Glossinidae</taxon>
        <taxon>Glossina</taxon>
    </lineage>
</organism>
<evidence type="ECO:0000313" key="1">
    <source>
        <dbReference type="EnsemblMetazoa" id="GPAI035715-PA"/>
    </source>
</evidence>
<sequence length="192" mass="21394">MKVSQWLVIGDFVSSSWEIADLRATLLLSEDLSPLIAFERLPLDLLIAVFERFDGGCMALLLSIEISSSKVLMIGLGGGGVEYTKIRNREITAVMHSKALRFTIDIRTSLSHNKMLFSEDIYNYVEPFVKHFNGISTEFFNSNAQTSTDTNQYLIKDDNFNISIILRLDLIASAADAAEPPAESELEPLLIS</sequence>
<keyword evidence="2" id="KW-1185">Reference proteome</keyword>
<proteinExistence type="predicted"/>
<reference evidence="2" key="1">
    <citation type="submission" date="2014-03" db="EMBL/GenBank/DDBJ databases">
        <authorList>
            <person name="Aksoy S."/>
            <person name="Warren W."/>
            <person name="Wilson R.K."/>
        </authorList>
    </citation>
    <scope>NUCLEOTIDE SEQUENCE [LARGE SCALE GENOMIC DNA]</scope>
    <source>
        <strain evidence="2">IAEA</strain>
    </source>
</reference>
<dbReference type="EnsemblMetazoa" id="GPAI035715-RA">
    <property type="protein sequence ID" value="GPAI035715-PA"/>
    <property type="gene ID" value="GPAI035715"/>
</dbReference>
<protein>
    <submittedName>
        <fullName evidence="1">Uncharacterized protein</fullName>
    </submittedName>
</protein>
<reference evidence="1" key="2">
    <citation type="submission" date="2020-05" db="UniProtKB">
        <authorList>
            <consortium name="EnsemblMetazoa"/>
        </authorList>
    </citation>
    <scope>IDENTIFICATION</scope>
    <source>
        <strain evidence="1">IAEA</strain>
    </source>
</reference>
<dbReference type="AlphaFoldDB" id="A0A1B0A6B2"/>
<dbReference type="VEuPathDB" id="VectorBase:GPAI035715"/>
<name>A0A1B0A6B2_GLOPL</name>
<accession>A0A1B0A6B2</accession>
<dbReference type="Proteomes" id="UP000092445">
    <property type="component" value="Unassembled WGS sequence"/>
</dbReference>